<feature type="region of interest" description="Disordered" evidence="2">
    <location>
        <begin position="183"/>
        <end position="226"/>
    </location>
</feature>
<evidence type="ECO:0000259" key="4">
    <source>
        <dbReference type="PROSITE" id="PS51194"/>
    </source>
</evidence>
<accession>A0AAD8XXF9</accession>
<feature type="compositionally biased region" description="Low complexity" evidence="2">
    <location>
        <begin position="320"/>
        <end position="331"/>
    </location>
</feature>
<dbReference type="EC" id="3.6.4.-" evidence="5"/>
<dbReference type="EMBL" id="JATAAI010000033">
    <property type="protein sequence ID" value="KAK1735654.1"/>
    <property type="molecule type" value="Genomic_DNA"/>
</dbReference>
<dbReference type="PROSITE" id="PS51192">
    <property type="entry name" value="HELICASE_ATP_BIND_1"/>
    <property type="match status" value="1"/>
</dbReference>
<feature type="compositionally biased region" description="Acidic residues" evidence="2">
    <location>
        <begin position="371"/>
        <end position="383"/>
    </location>
</feature>
<protein>
    <submittedName>
        <fullName evidence="5">SNF2/RAD54 helicase family protein</fullName>
        <ecNumber evidence="5">3.6.4.-</ecNumber>
    </submittedName>
</protein>
<evidence type="ECO:0000313" key="6">
    <source>
        <dbReference type="Proteomes" id="UP001224775"/>
    </source>
</evidence>
<dbReference type="SMART" id="SM00487">
    <property type="entry name" value="DEXDc"/>
    <property type="match status" value="1"/>
</dbReference>
<keyword evidence="5" id="KW-0547">Nucleotide-binding</keyword>
<dbReference type="Pfam" id="PF00176">
    <property type="entry name" value="SNF2-rel_dom"/>
    <property type="match status" value="1"/>
</dbReference>
<feature type="compositionally biased region" description="Low complexity" evidence="2">
    <location>
        <begin position="55"/>
        <end position="64"/>
    </location>
</feature>
<dbReference type="InterPro" id="IPR050496">
    <property type="entry name" value="SNF2_RAD54_helicase_repair"/>
</dbReference>
<feature type="region of interest" description="Disordered" evidence="2">
    <location>
        <begin position="533"/>
        <end position="555"/>
    </location>
</feature>
<dbReference type="PANTHER" id="PTHR45629">
    <property type="entry name" value="SNF2/RAD54 FAMILY MEMBER"/>
    <property type="match status" value="1"/>
</dbReference>
<dbReference type="InterPro" id="IPR000330">
    <property type="entry name" value="SNF2_N"/>
</dbReference>
<dbReference type="SUPFAM" id="SSF52540">
    <property type="entry name" value="P-loop containing nucleoside triphosphate hydrolases"/>
    <property type="match status" value="2"/>
</dbReference>
<dbReference type="InterPro" id="IPR038718">
    <property type="entry name" value="SNF2-like_sf"/>
</dbReference>
<dbReference type="PANTHER" id="PTHR45629:SF7">
    <property type="entry name" value="DNA EXCISION REPAIR PROTEIN ERCC-6-RELATED"/>
    <property type="match status" value="1"/>
</dbReference>
<feature type="region of interest" description="Disordered" evidence="2">
    <location>
        <begin position="1362"/>
        <end position="1513"/>
    </location>
</feature>
<feature type="compositionally biased region" description="Polar residues" evidence="2">
    <location>
        <begin position="190"/>
        <end position="203"/>
    </location>
</feature>
<keyword evidence="5" id="KW-0067">ATP-binding</keyword>
<dbReference type="Pfam" id="PF00271">
    <property type="entry name" value="Helicase_C"/>
    <property type="match status" value="1"/>
</dbReference>
<dbReference type="InterPro" id="IPR049730">
    <property type="entry name" value="SNF2/RAD54-like_C"/>
</dbReference>
<dbReference type="Gene3D" id="3.40.50.10810">
    <property type="entry name" value="Tandem AAA-ATPase domain"/>
    <property type="match status" value="1"/>
</dbReference>
<dbReference type="Proteomes" id="UP001224775">
    <property type="component" value="Unassembled WGS sequence"/>
</dbReference>
<evidence type="ECO:0000259" key="3">
    <source>
        <dbReference type="PROSITE" id="PS51192"/>
    </source>
</evidence>
<gene>
    <name evidence="5" type="ORF">QTG54_013817</name>
</gene>
<feature type="compositionally biased region" description="Basic and acidic residues" evidence="2">
    <location>
        <begin position="491"/>
        <end position="502"/>
    </location>
</feature>
<keyword evidence="6" id="KW-1185">Reference proteome</keyword>
<feature type="compositionally biased region" description="Low complexity" evidence="2">
    <location>
        <begin position="86"/>
        <end position="107"/>
    </location>
</feature>
<dbReference type="Gene3D" id="3.40.50.300">
    <property type="entry name" value="P-loop containing nucleotide triphosphate hydrolases"/>
    <property type="match status" value="1"/>
</dbReference>
<feature type="region of interest" description="Disordered" evidence="2">
    <location>
        <begin position="1"/>
        <end position="131"/>
    </location>
</feature>
<feature type="region of interest" description="Disordered" evidence="2">
    <location>
        <begin position="261"/>
        <end position="502"/>
    </location>
</feature>
<dbReference type="GO" id="GO:0016787">
    <property type="term" value="F:hydrolase activity"/>
    <property type="evidence" value="ECO:0007669"/>
    <property type="project" value="UniProtKB-KW"/>
</dbReference>
<feature type="compositionally biased region" description="Basic and acidic residues" evidence="2">
    <location>
        <begin position="1425"/>
        <end position="1436"/>
    </location>
</feature>
<feature type="domain" description="Helicase ATP-binding" evidence="3">
    <location>
        <begin position="579"/>
        <end position="796"/>
    </location>
</feature>
<reference evidence="5" key="1">
    <citation type="submission" date="2023-06" db="EMBL/GenBank/DDBJ databases">
        <title>Survivors Of The Sea: Transcriptome response of Skeletonema marinoi to long-term dormancy.</title>
        <authorList>
            <person name="Pinder M.I.M."/>
            <person name="Kourtchenko O."/>
            <person name="Robertson E.K."/>
            <person name="Larsson T."/>
            <person name="Maumus F."/>
            <person name="Osuna-Cruz C.M."/>
            <person name="Vancaester E."/>
            <person name="Stenow R."/>
            <person name="Vandepoele K."/>
            <person name="Ploug H."/>
            <person name="Bruchert V."/>
            <person name="Godhe A."/>
            <person name="Topel M."/>
        </authorList>
    </citation>
    <scope>NUCLEOTIDE SEQUENCE</scope>
    <source>
        <strain evidence="5">R05AC</strain>
    </source>
</reference>
<comment type="caution">
    <text evidence="5">The sequence shown here is derived from an EMBL/GenBank/DDBJ whole genome shotgun (WGS) entry which is preliminary data.</text>
</comment>
<proteinExistence type="predicted"/>
<feature type="compositionally biased region" description="Basic and acidic residues" evidence="2">
    <location>
        <begin position="1297"/>
        <end position="1311"/>
    </location>
</feature>
<dbReference type="InterPro" id="IPR014001">
    <property type="entry name" value="Helicase_ATP-bd"/>
</dbReference>
<name>A0AAD8XXF9_9STRA</name>
<feature type="compositionally biased region" description="Polar residues" evidence="2">
    <location>
        <begin position="1"/>
        <end position="10"/>
    </location>
</feature>
<dbReference type="CDD" id="cd18793">
    <property type="entry name" value="SF2_C_SNF"/>
    <property type="match status" value="1"/>
</dbReference>
<dbReference type="GO" id="GO:0005524">
    <property type="term" value="F:ATP binding"/>
    <property type="evidence" value="ECO:0007669"/>
    <property type="project" value="InterPro"/>
</dbReference>
<keyword evidence="1 5" id="KW-0378">Hydrolase</keyword>
<sequence>MKRRSPSSALKSNNNRHNNHRSKDSPSSSPSPNRVAFAATTMKKNNQSHLERKSNNNNTTAAAASKLKPTWESSDSDDEDMHHNPKSQLFSSSQQQLSKPKQAKNNAPLPPKKKLVGINYTSSSDDEDFGEKMKRKLQEMKKKNQIQHDIKKSTAAAASAAAAMAPPTAARIPTSIKATAKALPIGPSSPFKSQSYPTTTTSKIHQKRQRGRLAHLQESSSDDDNHIVDDMSARLHARKVAERDAKYNRRNPIHMEKRRQEEFEELQHQQQQQQQGGGGGNATVRTHAGAGGLEGTTILVDGADQKSVSDMGDDNRRRSATATAAAATSPPTGGGAWKQSRRYSPGSLKRNGDDDDDDDSLSNKKQRVIVDLDEDGLWDDVDEDVKKGDDDGSDDDNKKSRGRGRGRPKGGGGGKKKDTTATATNTTQQPRKRQRGREAPKIAEYDNDDSPAPVQSKRQAKTTKDAASKKQNVSRFASLLQDSDDDDDDDKNSVSEQDKQDMLRDLKPEFANPKLGPPSALVPFLLSKTWKPGDPITNQGVDDGNGKSDGNDDDGVAQVPASINRYLFPYQREGVQFMYKSVIHGKGCVLGDDMGLGKTVQMVSLIAALQKKTGTALDKQNIQSHRKKALQIVKTREENDRQALLSGMCSRINNKSILDEVGLPEFAPILVIVPPSVAENWTSEFASWGHFNVAPIYQGSTREKALDRIKTGLDFILIVGKSIFTRADDFDALNSIKWKLIIVDEYHEYKNQQTAAHMRLGDLRDNSACPVIGMTGTLMQNNHKELYYLIDMVRPNIFGDWTTFRLEFSDPLKYARAKDAKAECVTLGKDKQQVLERMLKPVYLVRKKDDVLQNKLTKKNEKVIFCQLSEIQKMVYRHILTLPDYDLLRFANAPCECGVNKQYFISYRKLKTKKERIAYQRRHKDQLVPKKKCCYRYPMNPYRYRGEEREPDIDPDAILWQQLHEKPIGDRNSIAEEILDGKYITCKQCPSCVQLPALNKLMKICSHPSLLQVAHSETGESKRKKLEFAEVALPPDIRSKLPGGTLYQYESLTNDHVKLSGKMKTLDYLLNKFQRQQHRVLVFSHSTATLDIIQNHCRISGWEHLRLDGKTPSSSRQGLVDKFQKNDDIFVFLISTKAGGLGLNLTAANKVIIFDVNWNPSYDEQAQDRAFRIGQKRDVEVTRLVARGTIEELVYQRQVYKVQLKKQTLEATELGEDQPQIFRGVDKDKNRKGELFGIENLLKFKDGSFMSSLWKKSDNPLEPIDLDAVEAELDKRTEDDLDEMAERDDELGQSKTQRNDESGNETSEHEYEGIDHGDYFNKQRGRARVAQGDDAFDEEMGGVSQMIAATTAMAVQNIYSSDDDASYEDEDAADAKPDVKSMKPDVRPSIQEVTSRADESGIVGTEKAGSDNNAAAARNSESEDEEKKDSEEKFDHANNLMSPEPSTGTQSLGSLEGLRTQHEPTPKPSFEKKAAAPAKYSLMGVTFDKTPKKSQSEKKPSGLYIPKYSKGDK</sequence>
<evidence type="ECO:0000256" key="2">
    <source>
        <dbReference type="SAM" id="MobiDB-lite"/>
    </source>
</evidence>
<evidence type="ECO:0000256" key="1">
    <source>
        <dbReference type="ARBA" id="ARBA00022801"/>
    </source>
</evidence>
<dbReference type="InterPro" id="IPR001650">
    <property type="entry name" value="Helicase_C-like"/>
</dbReference>
<feature type="compositionally biased region" description="Basic residues" evidence="2">
    <location>
        <begin position="204"/>
        <end position="213"/>
    </location>
</feature>
<dbReference type="InterPro" id="IPR027417">
    <property type="entry name" value="P-loop_NTPase"/>
</dbReference>
<feature type="compositionally biased region" description="Basic and acidic residues" evidence="2">
    <location>
        <begin position="1373"/>
        <end position="1386"/>
    </location>
</feature>
<dbReference type="SMART" id="SM00490">
    <property type="entry name" value="HELICc"/>
    <property type="match status" value="1"/>
</dbReference>
<feature type="compositionally biased region" description="Basic and acidic residues" evidence="2">
    <location>
        <begin position="1489"/>
        <end position="1500"/>
    </location>
</feature>
<evidence type="ECO:0000313" key="5">
    <source>
        <dbReference type="EMBL" id="KAK1735654.1"/>
    </source>
</evidence>
<feature type="compositionally biased region" description="Basic and acidic residues" evidence="2">
    <location>
        <begin position="1459"/>
        <end position="1474"/>
    </location>
</feature>
<organism evidence="5 6">
    <name type="scientific">Skeletonema marinoi</name>
    <dbReference type="NCBI Taxonomy" id="267567"/>
    <lineage>
        <taxon>Eukaryota</taxon>
        <taxon>Sar</taxon>
        <taxon>Stramenopiles</taxon>
        <taxon>Ochrophyta</taxon>
        <taxon>Bacillariophyta</taxon>
        <taxon>Coscinodiscophyceae</taxon>
        <taxon>Thalassiosirophycidae</taxon>
        <taxon>Thalassiosirales</taxon>
        <taxon>Skeletonemataceae</taxon>
        <taxon>Skeletonema</taxon>
        <taxon>Skeletonema marinoi-dohrnii complex</taxon>
    </lineage>
</organism>
<feature type="domain" description="Helicase C-terminal" evidence="4">
    <location>
        <begin position="1065"/>
        <end position="1220"/>
    </location>
</feature>
<feature type="compositionally biased region" description="Acidic residues" evidence="2">
    <location>
        <begin position="1362"/>
        <end position="1372"/>
    </location>
</feature>
<feature type="compositionally biased region" description="Polar residues" evidence="2">
    <location>
        <begin position="1439"/>
        <end position="1453"/>
    </location>
</feature>
<dbReference type="PROSITE" id="PS51194">
    <property type="entry name" value="HELICASE_CTER"/>
    <property type="match status" value="1"/>
</dbReference>
<keyword evidence="5" id="KW-0347">Helicase</keyword>
<feature type="compositionally biased region" description="Basic and acidic residues" evidence="2">
    <location>
        <begin position="384"/>
        <end position="399"/>
    </location>
</feature>
<feature type="compositionally biased region" description="Low complexity" evidence="2">
    <location>
        <begin position="1410"/>
        <end position="1419"/>
    </location>
</feature>
<dbReference type="GO" id="GO:0004386">
    <property type="term" value="F:helicase activity"/>
    <property type="evidence" value="ECO:0007669"/>
    <property type="project" value="UniProtKB-KW"/>
</dbReference>
<feature type="region of interest" description="Disordered" evidence="2">
    <location>
        <begin position="1285"/>
        <end position="1311"/>
    </location>
</feature>